<evidence type="ECO:0000256" key="5">
    <source>
        <dbReference type="ARBA" id="ARBA00022989"/>
    </source>
</evidence>
<dbReference type="EMBL" id="CGIH01000020">
    <property type="protein sequence ID" value="CFX40965.1"/>
    <property type="molecule type" value="Genomic_DNA"/>
</dbReference>
<feature type="transmembrane region" description="Helical" evidence="7">
    <location>
        <begin position="217"/>
        <end position="238"/>
    </location>
</feature>
<feature type="transmembrane region" description="Helical" evidence="7">
    <location>
        <begin position="62"/>
        <end position="83"/>
    </location>
</feature>
<dbReference type="Pfam" id="PF00528">
    <property type="entry name" value="BPD_transp_1"/>
    <property type="match status" value="1"/>
</dbReference>
<feature type="transmembrane region" description="Helical" evidence="7">
    <location>
        <begin position="9"/>
        <end position="28"/>
    </location>
</feature>
<sequence>MSSNGKWQGALYGFGLVIILWQAVAWLLKIPIIPTPGAVFVNIADIFANQMQVHVVSSLGRILKGIFIAIGLGVPLGFLMGYFEKLDKIFSPLVYFTYPIPKIALLPIVMLLFGLGEASKLIMIVLIVIFQIIITSRDAVKNIPAQVFRSLQSLGAGRWQMFREIIIPASLAEVLTATRLALGTAVSVLFFTETFGTEYGMGYFIMDAWMRVNYLDMYAGIVVLSFMGFCLFIVVDIAEKYYCSWR</sequence>
<comment type="subcellular location">
    <subcellularLocation>
        <location evidence="1 7">Cell membrane</location>
        <topology evidence="1 7">Multi-pass membrane protein</topology>
    </subcellularLocation>
</comment>
<evidence type="ECO:0000313" key="10">
    <source>
        <dbReference type="Proteomes" id="UP000045545"/>
    </source>
</evidence>
<evidence type="ECO:0000256" key="4">
    <source>
        <dbReference type="ARBA" id="ARBA00022692"/>
    </source>
</evidence>
<keyword evidence="4 7" id="KW-0812">Transmembrane</keyword>
<evidence type="ECO:0000256" key="2">
    <source>
        <dbReference type="ARBA" id="ARBA00022448"/>
    </source>
</evidence>
<evidence type="ECO:0000256" key="1">
    <source>
        <dbReference type="ARBA" id="ARBA00004651"/>
    </source>
</evidence>
<dbReference type="PANTHER" id="PTHR30151">
    <property type="entry name" value="ALKANE SULFONATE ABC TRANSPORTER-RELATED, MEMBRANE SUBUNIT"/>
    <property type="match status" value="1"/>
</dbReference>
<dbReference type="GO" id="GO:0005886">
    <property type="term" value="C:plasma membrane"/>
    <property type="evidence" value="ECO:0007669"/>
    <property type="project" value="UniProtKB-SubCell"/>
</dbReference>
<feature type="transmembrane region" description="Helical" evidence="7">
    <location>
        <begin position="165"/>
        <end position="191"/>
    </location>
</feature>
<keyword evidence="5 7" id="KW-1133">Transmembrane helix</keyword>
<keyword evidence="2 7" id="KW-0813">Transport</keyword>
<evidence type="ECO:0000256" key="7">
    <source>
        <dbReference type="RuleBase" id="RU363032"/>
    </source>
</evidence>
<dbReference type="InterPro" id="IPR035906">
    <property type="entry name" value="MetI-like_sf"/>
</dbReference>
<keyword evidence="3" id="KW-1003">Cell membrane</keyword>
<dbReference type="GO" id="GO:0055085">
    <property type="term" value="P:transmembrane transport"/>
    <property type="evidence" value="ECO:0007669"/>
    <property type="project" value="InterPro"/>
</dbReference>
<gene>
    <name evidence="9" type="ORF">1155</name>
</gene>
<dbReference type="RefSeq" id="WP_046496511.1">
    <property type="nucleotide sequence ID" value="NZ_CGIH01000020.1"/>
</dbReference>
<keyword evidence="6 7" id="KW-0472">Membrane</keyword>
<feature type="transmembrane region" description="Helical" evidence="7">
    <location>
        <begin position="95"/>
        <end position="115"/>
    </location>
</feature>
<dbReference type="AlphaFoldDB" id="A0A0E4GBE9"/>
<dbReference type="CDD" id="cd06261">
    <property type="entry name" value="TM_PBP2"/>
    <property type="match status" value="1"/>
</dbReference>
<feature type="domain" description="ABC transmembrane type-1" evidence="8">
    <location>
        <begin position="55"/>
        <end position="235"/>
    </location>
</feature>
<dbReference type="InterPro" id="IPR000515">
    <property type="entry name" value="MetI-like"/>
</dbReference>
<dbReference type="STRING" id="690567.1155"/>
<evidence type="ECO:0000256" key="3">
    <source>
        <dbReference type="ARBA" id="ARBA00022475"/>
    </source>
</evidence>
<reference evidence="9 10" key="1">
    <citation type="submission" date="2015-03" db="EMBL/GenBank/DDBJ databases">
        <authorList>
            <person name="Murphy D."/>
        </authorList>
    </citation>
    <scope>NUCLEOTIDE SEQUENCE [LARGE SCALE GENOMIC DNA]</scope>
    <source>
        <strain evidence="9 10">OL-4</strain>
    </source>
</reference>
<protein>
    <submittedName>
        <fullName evidence="9">MetI-like domain</fullName>
    </submittedName>
</protein>
<dbReference type="PANTHER" id="PTHR30151:SF0">
    <property type="entry name" value="ABC TRANSPORTER PERMEASE PROTEIN MJ0413-RELATED"/>
    <property type="match status" value="1"/>
</dbReference>
<dbReference type="Gene3D" id="1.10.3720.10">
    <property type="entry name" value="MetI-like"/>
    <property type="match status" value="1"/>
</dbReference>
<proteinExistence type="inferred from homology"/>
<name>A0A0E4GBE9_9FIRM</name>
<evidence type="ECO:0000259" key="8">
    <source>
        <dbReference type="PROSITE" id="PS50928"/>
    </source>
</evidence>
<evidence type="ECO:0000313" key="9">
    <source>
        <dbReference type="EMBL" id="CFX40965.1"/>
    </source>
</evidence>
<evidence type="ECO:0000256" key="6">
    <source>
        <dbReference type="ARBA" id="ARBA00023136"/>
    </source>
</evidence>
<dbReference type="PROSITE" id="PS50928">
    <property type="entry name" value="ABC_TM1"/>
    <property type="match status" value="1"/>
</dbReference>
<dbReference type="SUPFAM" id="SSF161098">
    <property type="entry name" value="MetI-like"/>
    <property type="match status" value="1"/>
</dbReference>
<dbReference type="Proteomes" id="UP000045545">
    <property type="component" value="Unassembled WGS sequence"/>
</dbReference>
<accession>A0A0E4GBE9</accession>
<comment type="similarity">
    <text evidence="7">Belongs to the binding-protein-dependent transport system permease family.</text>
</comment>
<organism evidence="9 10">
    <name type="scientific">Syntrophomonas zehnderi OL-4</name>
    <dbReference type="NCBI Taxonomy" id="690567"/>
    <lineage>
        <taxon>Bacteria</taxon>
        <taxon>Bacillati</taxon>
        <taxon>Bacillota</taxon>
        <taxon>Clostridia</taxon>
        <taxon>Eubacteriales</taxon>
        <taxon>Syntrophomonadaceae</taxon>
        <taxon>Syntrophomonas</taxon>
    </lineage>
</organism>
<keyword evidence="10" id="KW-1185">Reference proteome</keyword>